<dbReference type="AlphaFoldDB" id="A0A5B0MPI0"/>
<dbReference type="Proteomes" id="UP000324748">
    <property type="component" value="Unassembled WGS sequence"/>
</dbReference>
<accession>A0A5B0MPI0</accession>
<dbReference type="EMBL" id="VSWC01000144">
    <property type="protein sequence ID" value="KAA1077879.1"/>
    <property type="molecule type" value="Genomic_DNA"/>
</dbReference>
<gene>
    <name evidence="1" type="ORF">PGT21_022686</name>
</gene>
<evidence type="ECO:0000313" key="1">
    <source>
        <dbReference type="EMBL" id="KAA1077879.1"/>
    </source>
</evidence>
<protein>
    <submittedName>
        <fullName evidence="1">Uncharacterized protein</fullName>
    </submittedName>
</protein>
<keyword evidence="2" id="KW-1185">Reference proteome</keyword>
<organism evidence="1 2">
    <name type="scientific">Puccinia graminis f. sp. tritici</name>
    <dbReference type="NCBI Taxonomy" id="56615"/>
    <lineage>
        <taxon>Eukaryota</taxon>
        <taxon>Fungi</taxon>
        <taxon>Dikarya</taxon>
        <taxon>Basidiomycota</taxon>
        <taxon>Pucciniomycotina</taxon>
        <taxon>Pucciniomycetes</taxon>
        <taxon>Pucciniales</taxon>
        <taxon>Pucciniaceae</taxon>
        <taxon>Puccinia</taxon>
    </lineage>
</organism>
<reference evidence="1 2" key="1">
    <citation type="submission" date="2019-05" db="EMBL/GenBank/DDBJ databases">
        <title>Emergence of the Ug99 lineage of the wheat stem rust pathogen through somatic hybridization.</title>
        <authorList>
            <person name="Li F."/>
            <person name="Upadhyaya N.M."/>
            <person name="Sperschneider J."/>
            <person name="Matny O."/>
            <person name="Nguyen-Phuc H."/>
            <person name="Mago R."/>
            <person name="Raley C."/>
            <person name="Miller M.E."/>
            <person name="Silverstein K.A.T."/>
            <person name="Henningsen E."/>
            <person name="Hirsch C.D."/>
            <person name="Visser B."/>
            <person name="Pretorius Z.A."/>
            <person name="Steffenson B.J."/>
            <person name="Schwessinger B."/>
            <person name="Dodds P.N."/>
            <person name="Figueroa M."/>
        </authorList>
    </citation>
    <scope>NUCLEOTIDE SEQUENCE [LARGE SCALE GENOMIC DNA]</scope>
    <source>
        <strain evidence="1">21-0</strain>
    </source>
</reference>
<comment type="caution">
    <text evidence="1">The sequence shown here is derived from an EMBL/GenBank/DDBJ whole genome shotgun (WGS) entry which is preliminary data.</text>
</comment>
<evidence type="ECO:0000313" key="2">
    <source>
        <dbReference type="Proteomes" id="UP000324748"/>
    </source>
</evidence>
<sequence>MLLKPGRGGLRNRSVTPIGRIDASQARTIAEEQTNSLEEGLKQASQPGSALSILLQDDFHAVTAYGPLPSDVVTMVANVGMCRPYHWLCVCVVSQCLLCVEFRQAHSSSSHMLFLPLPASNTNSVLVQHPSPSATSMPDIALFKYLEQHKTRAWTLASLTNRRITRMGFAFASSIRGR</sequence>
<name>A0A5B0MPI0_PUCGR</name>
<dbReference type="OrthoDB" id="103454at2759"/>
<proteinExistence type="predicted"/>